<dbReference type="InterPro" id="IPR028082">
    <property type="entry name" value="Peripla_BP_I"/>
</dbReference>
<dbReference type="PROSITE" id="PS51257">
    <property type="entry name" value="PROKAR_LIPOPROTEIN"/>
    <property type="match status" value="1"/>
</dbReference>
<dbReference type="PANTHER" id="PTHR46847:SF1">
    <property type="entry name" value="D-ALLOSE-BINDING PERIPLASMIC PROTEIN-RELATED"/>
    <property type="match status" value="1"/>
</dbReference>
<evidence type="ECO:0000313" key="5">
    <source>
        <dbReference type="EMBL" id="CAB4875960.1"/>
    </source>
</evidence>
<comment type="subcellular location">
    <subcellularLocation>
        <location evidence="1">Cell envelope</location>
    </subcellularLocation>
</comment>
<evidence type="ECO:0000256" key="2">
    <source>
        <dbReference type="ARBA" id="ARBA00007639"/>
    </source>
</evidence>
<protein>
    <submittedName>
        <fullName evidence="5">Unannotated protein</fullName>
    </submittedName>
</protein>
<keyword evidence="3" id="KW-0732">Signal</keyword>
<dbReference type="AlphaFoldDB" id="A0A6J7E4D7"/>
<dbReference type="Gene3D" id="3.40.50.2300">
    <property type="match status" value="2"/>
</dbReference>
<dbReference type="SUPFAM" id="SSF53822">
    <property type="entry name" value="Periplasmic binding protein-like I"/>
    <property type="match status" value="1"/>
</dbReference>
<evidence type="ECO:0000256" key="1">
    <source>
        <dbReference type="ARBA" id="ARBA00004196"/>
    </source>
</evidence>
<dbReference type="Pfam" id="PF13407">
    <property type="entry name" value="Peripla_BP_4"/>
    <property type="match status" value="1"/>
</dbReference>
<evidence type="ECO:0000259" key="4">
    <source>
        <dbReference type="Pfam" id="PF13407"/>
    </source>
</evidence>
<sequence length="357" mass="36826">MAKLFSRRTSAIVAVAAASMLVLSACSSSSEGGDKVAVTLVTKDTVNPFFVAMRDGAQKKADELGVDLTLAAGKEEGDAAGQIAAIENAVSAKNAGILITPTSAEVNDAITKARKAGLFVIALDTPTDPADIVDITFATDNCLAGEAIGHWANAKLGAGKKAIIALLDIFDDKNVTVDYCRDNGFLKGFGIDVKDPKIMGDEAKKGSYKGINSGSYEIVGNVATLGNEDGGRTGMEKLLAKNPNINVVYTLNEPAAAGAYAALQAANKKAIIVSVDGGRAGVENVKAGVIGATAQQYPLRMASLGVQAIYDLIKSGTKPEVTAGKDFYDTGVTLITDDPQAGVESQDSAYGLENAWG</sequence>
<dbReference type="GO" id="GO:0030313">
    <property type="term" value="C:cell envelope"/>
    <property type="evidence" value="ECO:0007669"/>
    <property type="project" value="UniProtKB-SubCell"/>
</dbReference>
<dbReference type="PANTHER" id="PTHR46847">
    <property type="entry name" value="D-ALLOSE-BINDING PERIPLASMIC PROTEIN-RELATED"/>
    <property type="match status" value="1"/>
</dbReference>
<accession>A0A6J7E4D7</accession>
<evidence type="ECO:0000256" key="3">
    <source>
        <dbReference type="ARBA" id="ARBA00022729"/>
    </source>
</evidence>
<dbReference type="GO" id="GO:0030246">
    <property type="term" value="F:carbohydrate binding"/>
    <property type="evidence" value="ECO:0007669"/>
    <property type="project" value="UniProtKB-ARBA"/>
</dbReference>
<dbReference type="EMBL" id="CAFBLW010000039">
    <property type="protein sequence ID" value="CAB4875960.1"/>
    <property type="molecule type" value="Genomic_DNA"/>
</dbReference>
<organism evidence="5">
    <name type="scientific">freshwater metagenome</name>
    <dbReference type="NCBI Taxonomy" id="449393"/>
    <lineage>
        <taxon>unclassified sequences</taxon>
        <taxon>metagenomes</taxon>
        <taxon>ecological metagenomes</taxon>
    </lineage>
</organism>
<comment type="similarity">
    <text evidence="2">Belongs to the bacterial solute-binding protein 2 family.</text>
</comment>
<reference evidence="5" key="1">
    <citation type="submission" date="2020-05" db="EMBL/GenBank/DDBJ databases">
        <authorList>
            <person name="Chiriac C."/>
            <person name="Salcher M."/>
            <person name="Ghai R."/>
            <person name="Kavagutti S V."/>
        </authorList>
    </citation>
    <scope>NUCLEOTIDE SEQUENCE</scope>
</reference>
<dbReference type="InterPro" id="IPR025997">
    <property type="entry name" value="SBP_2_dom"/>
</dbReference>
<feature type="domain" description="Periplasmic binding protein" evidence="4">
    <location>
        <begin position="39"/>
        <end position="316"/>
    </location>
</feature>
<name>A0A6J7E4D7_9ZZZZ</name>
<gene>
    <name evidence="5" type="ORF">UFOPK3461_00607</name>
</gene>
<proteinExistence type="inferred from homology"/>